<reference evidence="1 2" key="1">
    <citation type="submission" date="2016-10" db="EMBL/GenBank/DDBJ databases">
        <authorList>
            <person name="Varghese N."/>
            <person name="Submissions S."/>
        </authorList>
    </citation>
    <scope>NUCLEOTIDE SEQUENCE [LARGE SCALE GENOMIC DNA]</scope>
    <source>
        <strain evidence="1 2">S7-754</strain>
    </source>
</reference>
<dbReference type="AlphaFoldDB" id="A0A1G7I1W4"/>
<proteinExistence type="predicted"/>
<dbReference type="PANTHER" id="PTHR33121:SF15">
    <property type="entry name" value="BLUE LIGHT- AND TEMPERATURE-REGULATED ANTIREPRESSOR BLUF"/>
    <property type="match status" value="1"/>
</dbReference>
<dbReference type="Pfam" id="PF00563">
    <property type="entry name" value="EAL"/>
    <property type="match status" value="1"/>
</dbReference>
<evidence type="ECO:0000313" key="2">
    <source>
        <dbReference type="Proteomes" id="UP000323502"/>
    </source>
</evidence>
<evidence type="ECO:0000313" key="1">
    <source>
        <dbReference type="EMBL" id="SDF06598.1"/>
    </source>
</evidence>
<gene>
    <name evidence="1" type="ORF">SAMN05216557_10282</name>
</gene>
<dbReference type="InterPro" id="IPR001633">
    <property type="entry name" value="EAL_dom"/>
</dbReference>
<dbReference type="CDD" id="cd01948">
    <property type="entry name" value="EAL"/>
    <property type="match status" value="1"/>
</dbReference>
<dbReference type="GO" id="GO:0071111">
    <property type="term" value="F:cyclic-guanylate-specific phosphodiesterase activity"/>
    <property type="evidence" value="ECO:0007669"/>
    <property type="project" value="InterPro"/>
</dbReference>
<sequence length="259" mass="27886">MEMSHTFDRVGACVACRSGDAPDFALSMAFQPIVDMRTERTWAYEALVRGRDGAGAAEVLGRVTDANRYAFDQQCRVAAIECAVAAGLLADGAKLSINFLPNAVYSPKACIQLTLKTAAANHLPIDRLMFEFTETERMADAAHVQNIIDTYQAMGFVTALDDFGAGHAGLGLLARFRPDFIKLDMELLRGIDSSAPRRMIVEAMVGLCTRLGVTMIAEGIETRGELDAVRSLGIDLVQGYLLARPAFEALPGVTLPVAA</sequence>
<dbReference type="InterPro" id="IPR050706">
    <property type="entry name" value="Cyclic-di-GMP_PDE-like"/>
</dbReference>
<dbReference type="PROSITE" id="PS50883">
    <property type="entry name" value="EAL"/>
    <property type="match status" value="1"/>
</dbReference>
<accession>A0A1G7I1W4</accession>
<dbReference type="PANTHER" id="PTHR33121">
    <property type="entry name" value="CYCLIC DI-GMP PHOSPHODIESTERASE PDEF"/>
    <property type="match status" value="1"/>
</dbReference>
<dbReference type="Gene3D" id="3.20.20.450">
    <property type="entry name" value="EAL domain"/>
    <property type="match status" value="1"/>
</dbReference>
<name>A0A1G7I1W4_9SPHN</name>
<dbReference type="SMART" id="SM00052">
    <property type="entry name" value="EAL"/>
    <property type="match status" value="1"/>
</dbReference>
<keyword evidence="2" id="KW-1185">Reference proteome</keyword>
<organism evidence="1 2">
    <name type="scientific">Sphingomonas carotinifaciens</name>
    <dbReference type="NCBI Taxonomy" id="1166323"/>
    <lineage>
        <taxon>Bacteria</taxon>
        <taxon>Pseudomonadati</taxon>
        <taxon>Pseudomonadota</taxon>
        <taxon>Alphaproteobacteria</taxon>
        <taxon>Sphingomonadales</taxon>
        <taxon>Sphingomonadaceae</taxon>
        <taxon>Sphingomonas</taxon>
    </lineage>
</organism>
<dbReference type="InterPro" id="IPR035919">
    <property type="entry name" value="EAL_sf"/>
</dbReference>
<protein>
    <submittedName>
        <fullName evidence="1">EAL domain, c-di-GMP-specific phosphodiesterase class I (Or its enzymatically inactive variant)</fullName>
    </submittedName>
</protein>
<dbReference type="EMBL" id="FNBI01000002">
    <property type="protein sequence ID" value="SDF06598.1"/>
    <property type="molecule type" value="Genomic_DNA"/>
</dbReference>
<dbReference type="Proteomes" id="UP000323502">
    <property type="component" value="Unassembled WGS sequence"/>
</dbReference>
<dbReference type="SUPFAM" id="SSF141868">
    <property type="entry name" value="EAL domain-like"/>
    <property type="match status" value="1"/>
</dbReference>